<organism evidence="2 3">
    <name type="scientific">Ruminococcus flavefaciens</name>
    <dbReference type="NCBI Taxonomy" id="1265"/>
    <lineage>
        <taxon>Bacteria</taxon>
        <taxon>Bacillati</taxon>
        <taxon>Bacillota</taxon>
        <taxon>Clostridia</taxon>
        <taxon>Eubacteriales</taxon>
        <taxon>Oscillospiraceae</taxon>
        <taxon>Ruminococcus</taxon>
    </lineage>
</organism>
<dbReference type="SUPFAM" id="SSF56112">
    <property type="entry name" value="Protein kinase-like (PK-like)"/>
    <property type="match status" value="1"/>
</dbReference>
<proteinExistence type="predicted"/>
<gene>
    <name evidence="2" type="ORF">SAMN04487860_101216</name>
</gene>
<name>A0A1M7GCX7_RUMFL</name>
<dbReference type="InterPro" id="IPR011009">
    <property type="entry name" value="Kinase-like_dom_sf"/>
</dbReference>
<dbReference type="EMBL" id="FRCT01000001">
    <property type="protein sequence ID" value="SHM14036.1"/>
    <property type="molecule type" value="Genomic_DNA"/>
</dbReference>
<feature type="domain" description="Aminoglycoside phosphotransferase" evidence="1">
    <location>
        <begin position="114"/>
        <end position="165"/>
    </location>
</feature>
<keyword evidence="2" id="KW-0808">Transferase</keyword>
<dbReference type="Pfam" id="PF01636">
    <property type="entry name" value="APH"/>
    <property type="match status" value="1"/>
</dbReference>
<dbReference type="OrthoDB" id="9800774at2"/>
<dbReference type="Gene3D" id="3.90.1200.10">
    <property type="match status" value="1"/>
</dbReference>
<accession>A0A1M7GCX7</accession>
<dbReference type="GO" id="GO:0016740">
    <property type="term" value="F:transferase activity"/>
    <property type="evidence" value="ECO:0007669"/>
    <property type="project" value="UniProtKB-KW"/>
</dbReference>
<dbReference type="RefSeq" id="WP_072947875.1">
    <property type="nucleotide sequence ID" value="NZ_FRCT01000001.1"/>
</dbReference>
<evidence type="ECO:0000259" key="1">
    <source>
        <dbReference type="Pfam" id="PF01636"/>
    </source>
</evidence>
<dbReference type="AlphaFoldDB" id="A0A1M7GCX7"/>
<evidence type="ECO:0000313" key="2">
    <source>
        <dbReference type="EMBL" id="SHM14036.1"/>
    </source>
</evidence>
<dbReference type="InterPro" id="IPR002575">
    <property type="entry name" value="Aminoglycoside_PTrfase"/>
</dbReference>
<evidence type="ECO:0000313" key="3">
    <source>
        <dbReference type="Proteomes" id="UP000184394"/>
    </source>
</evidence>
<dbReference type="Proteomes" id="UP000184394">
    <property type="component" value="Unassembled WGS sequence"/>
</dbReference>
<sequence length="262" mass="30573">MENYETLDGGREGKIKKDGDRVIRPANEWSSDVHKFLEFLISKGFELVPKPYGFTENNEEILSYVPGTAYNYPLPDMYLKDEMIMNSAKLLRKYHDIGREYMDRLRGDEKWMLPEVLPLEVMCHGDYAPYNVTLIDDKPMGIIDFDTLHPGPVLWDLAYAVYRWVPFTSHENPDHYDDIDEQIRKVKVFMDSYGATAQQREELPEMMVKRLTALVNYMTAQADDGNEDFAKNLEDGHVIIYKNDINYIIKNERNIINGIKEV</sequence>
<protein>
    <submittedName>
        <fullName evidence="2">Phosphotransferase enzyme family protein</fullName>
    </submittedName>
</protein>
<reference evidence="2 3" key="1">
    <citation type="submission" date="2016-11" db="EMBL/GenBank/DDBJ databases">
        <authorList>
            <person name="Jaros S."/>
            <person name="Januszkiewicz K."/>
            <person name="Wedrychowicz H."/>
        </authorList>
    </citation>
    <scope>NUCLEOTIDE SEQUENCE [LARGE SCALE GENOMIC DNA]</scope>
    <source>
        <strain evidence="2 3">Y1</strain>
    </source>
</reference>